<comment type="caution">
    <text evidence="1">The sequence shown here is derived from an EMBL/GenBank/DDBJ whole genome shotgun (WGS) entry which is preliminary data.</text>
</comment>
<dbReference type="Proteomes" id="UP001552299">
    <property type="component" value="Unassembled WGS sequence"/>
</dbReference>
<evidence type="ECO:0000313" key="1">
    <source>
        <dbReference type="EMBL" id="KAL0920259.1"/>
    </source>
</evidence>
<accession>A0ABD0V5P6</accession>
<dbReference type="EMBL" id="JANQDX010000008">
    <property type="protein sequence ID" value="KAL0920259.1"/>
    <property type="molecule type" value="Genomic_DNA"/>
</dbReference>
<proteinExistence type="predicted"/>
<reference evidence="1 2" key="1">
    <citation type="journal article" date="2024" name="Plant Biotechnol. J.">
        <title>Dendrobium thyrsiflorum genome and its molecular insights into genes involved in important horticultural traits.</title>
        <authorList>
            <person name="Chen B."/>
            <person name="Wang J.Y."/>
            <person name="Zheng P.J."/>
            <person name="Li K.L."/>
            <person name="Liang Y.M."/>
            <person name="Chen X.F."/>
            <person name="Zhang C."/>
            <person name="Zhao X."/>
            <person name="He X."/>
            <person name="Zhang G.Q."/>
            <person name="Liu Z.J."/>
            <person name="Xu Q."/>
        </authorList>
    </citation>
    <scope>NUCLEOTIDE SEQUENCE [LARGE SCALE GENOMIC DNA]</scope>
    <source>
        <strain evidence="1">GZMU011</strain>
    </source>
</reference>
<organism evidence="1 2">
    <name type="scientific">Dendrobium thyrsiflorum</name>
    <name type="common">Pinecone-like raceme dendrobium</name>
    <name type="synonym">Orchid</name>
    <dbReference type="NCBI Taxonomy" id="117978"/>
    <lineage>
        <taxon>Eukaryota</taxon>
        <taxon>Viridiplantae</taxon>
        <taxon>Streptophyta</taxon>
        <taxon>Embryophyta</taxon>
        <taxon>Tracheophyta</taxon>
        <taxon>Spermatophyta</taxon>
        <taxon>Magnoliopsida</taxon>
        <taxon>Liliopsida</taxon>
        <taxon>Asparagales</taxon>
        <taxon>Orchidaceae</taxon>
        <taxon>Epidendroideae</taxon>
        <taxon>Malaxideae</taxon>
        <taxon>Dendrobiinae</taxon>
        <taxon>Dendrobium</taxon>
    </lineage>
</organism>
<name>A0ABD0V5P6_DENTH</name>
<keyword evidence="2" id="KW-1185">Reference proteome</keyword>
<evidence type="ECO:0000313" key="2">
    <source>
        <dbReference type="Proteomes" id="UP001552299"/>
    </source>
</evidence>
<dbReference type="AlphaFoldDB" id="A0ABD0V5P6"/>
<gene>
    <name evidence="1" type="ORF">M5K25_009380</name>
</gene>
<protein>
    <submittedName>
        <fullName evidence="1">Uncharacterized protein</fullName>
    </submittedName>
</protein>
<sequence length="58" mass="6486">MGKRLGRAWLQVWVLGQQQDVSWRSSWEAEEENCLLGCLGRGGTALAEPWGLSPMGKR</sequence>